<organism evidence="2 3">
    <name type="scientific">Yoonia tamlensis</name>
    <dbReference type="NCBI Taxonomy" id="390270"/>
    <lineage>
        <taxon>Bacteria</taxon>
        <taxon>Pseudomonadati</taxon>
        <taxon>Pseudomonadota</taxon>
        <taxon>Alphaproteobacteria</taxon>
        <taxon>Rhodobacterales</taxon>
        <taxon>Paracoccaceae</taxon>
        <taxon>Yoonia</taxon>
    </lineage>
</organism>
<gene>
    <name evidence="2" type="ORF">SAMN04488005_1081</name>
</gene>
<reference evidence="3" key="1">
    <citation type="submission" date="2016-10" db="EMBL/GenBank/DDBJ databases">
        <authorList>
            <person name="Varghese N."/>
            <person name="Submissions S."/>
        </authorList>
    </citation>
    <scope>NUCLEOTIDE SEQUENCE [LARGE SCALE GENOMIC DNA]</scope>
    <source>
        <strain evidence="3">DSM 26879</strain>
    </source>
</reference>
<keyword evidence="1" id="KW-0812">Transmembrane</keyword>
<keyword evidence="3" id="KW-1185">Reference proteome</keyword>
<evidence type="ECO:0008006" key="4">
    <source>
        <dbReference type="Google" id="ProtNLM"/>
    </source>
</evidence>
<evidence type="ECO:0000313" key="3">
    <source>
        <dbReference type="Proteomes" id="UP000199478"/>
    </source>
</evidence>
<proteinExistence type="predicted"/>
<protein>
    <recommendedName>
        <fullName evidence="4">AsmA-like C-terminal region</fullName>
    </recommendedName>
</protein>
<name>A0A1I6G4T1_9RHOB</name>
<evidence type="ECO:0000313" key="2">
    <source>
        <dbReference type="EMBL" id="SFR37196.1"/>
    </source>
</evidence>
<dbReference type="Proteomes" id="UP000199478">
    <property type="component" value="Unassembled WGS sequence"/>
</dbReference>
<dbReference type="AlphaFoldDB" id="A0A1I6G4T1"/>
<evidence type="ECO:0000256" key="1">
    <source>
        <dbReference type="SAM" id="Phobius"/>
    </source>
</evidence>
<feature type="transmembrane region" description="Helical" evidence="1">
    <location>
        <begin position="23"/>
        <end position="49"/>
    </location>
</feature>
<dbReference type="EMBL" id="FOYP01000001">
    <property type="protein sequence ID" value="SFR37196.1"/>
    <property type="molecule type" value="Genomic_DNA"/>
</dbReference>
<sequence>MTQTQPQPDPAPKKKPRKRLRRWLFWLRAAFVVCLTPVVFVAVAAVMMINREITAPSWIVDQIETRAAQALDGAHLEFGSITARIGRDLHPHVRLLDTRLYDRDGVMLTRVRVAEGGMSPRGLLFNRLVLMQDIRLVGAQINLRRARDGTVAVALASGGAEVGQARSVPQLLDQLDQIFEQPQLAALETVTADGVIVNFDDARARRSWVVDGGTFALDLRGGETTMRANLSLLSGRAGVTTVNMSYSSPRGSQAAQLAVNIDDAIASDIAAQSPALTWLRDVEAPISAALRTELDADGALGPLSAVLEIGQGVLQPNEATAPVQFDAAKAYLTYDPVRDRIAFSEIVLDTEWGRLRADGTAYLREITDGLPDALLGQFQFRDVALNPMGLYDVAPSIANAAVDFRLRFDPFQIELGQVTLSDGDLRVLSNGTITARADGWHGAFDAHMNEIAPTQLLAFWPPDVKPRTRLWITENLSAGRLLNGNVGVRIAPGQPREMALGFEFDGADIRFMRQMPLITNGAGVATISDRRFVVTLDQGQVTPPQGGAVDMTGTSFTILDTAQRPSNGQIDLVANGAVTAVLSLLNQPPLLFLDKANRPVDLAEGRAHVTGRIALPLVRGVQFDAIDLNLAAQLRDVQSDQLVPGRNLTASRLEVTANNTGLEIGGPIRLGAARGNATWTQQFGPAHRGQSQIHANIALNQATLDAFNINLPSGMVTGDGRAELTIELNAGAPPAFVLQSDLRGVRLALPAIGWTKSATQEGNLQISGRLGTVPEIDALQISGGGLRAEGRISLTQSGQFAAATFSSVQIGNWFNAPVTLRGRGTGQPLGITISGGTLDLRRAQFGSGGGNTQGGPMQVSLGQLQITEGIALADFQGEFNNANGLSGRFTGLLNGDAPVAGIVAPRDGRTAVRITGDDAGAVARATGLLENAAGGAIDLTLLPAGDAGTFDGFLTISDIRVRDAPTIAALLDAISVVGLLQQLDGQGLRFDSIEAQFRLTPAQIIVTQASAVGPGLGISIDGIYTLATKQLDLQGVVSPFYFLNGIGSVLTRRGEGLIGFNFNIRGPTADPQVSVNPLSALTPGMFRELFRRPPPEVSQ</sequence>
<keyword evidence="1" id="KW-0472">Membrane</keyword>
<keyword evidence="1" id="KW-1133">Transmembrane helix</keyword>
<dbReference type="STRING" id="390270.SAMN04488005_1081"/>
<dbReference type="RefSeq" id="WP_242650958.1">
    <property type="nucleotide sequence ID" value="NZ_FOYP01000001.1"/>
</dbReference>
<accession>A0A1I6G4T1</accession>